<feature type="binding site" evidence="9">
    <location>
        <position position="88"/>
    </location>
    <ligand>
        <name>Mg(2+)</name>
        <dbReference type="ChEBI" id="CHEBI:18420"/>
    </ligand>
</feature>
<keyword evidence="4 9" id="KW-0547">Nucleotide-binding</keyword>
<feature type="binding site" description="in other chain" evidence="9">
    <location>
        <position position="65"/>
    </location>
    <ligand>
        <name>ATP</name>
        <dbReference type="ChEBI" id="CHEBI:30616"/>
        <note>ligand shared between dimeric partners</note>
    </ligand>
</feature>
<keyword evidence="8 9" id="KW-0711">Selenium</keyword>
<dbReference type="SUPFAM" id="SSF55326">
    <property type="entry name" value="PurM N-terminal domain-like"/>
    <property type="match status" value="1"/>
</dbReference>
<keyword evidence="7 9" id="KW-0460">Magnesium</keyword>
<dbReference type="EMBL" id="DLUI01000115">
    <property type="protein sequence ID" value="DAB38035.1"/>
    <property type="molecule type" value="Genomic_DNA"/>
</dbReference>
<feature type="site" description="Important for catalytic activity" evidence="9">
    <location>
        <position position="19"/>
    </location>
</feature>
<evidence type="ECO:0000256" key="3">
    <source>
        <dbReference type="ARBA" id="ARBA00022723"/>
    </source>
</evidence>
<keyword evidence="5 9" id="KW-0418">Kinase</keyword>
<comment type="function">
    <text evidence="9">Synthesizes selenophosphate from selenide and ATP.</text>
</comment>
<dbReference type="InterPro" id="IPR023061">
    <property type="entry name" value="SelD_I"/>
</dbReference>
<dbReference type="FunFam" id="3.30.1330.10:FF:000003">
    <property type="entry name" value="Selenide, water dikinase"/>
    <property type="match status" value="1"/>
</dbReference>
<feature type="binding site" description="in other chain" evidence="9">
    <location>
        <position position="19"/>
    </location>
    <ligand>
        <name>ATP</name>
        <dbReference type="ChEBI" id="CHEBI:30616"/>
        <note>ligand shared between dimeric partners</note>
    </ligand>
</feature>
<evidence type="ECO:0000256" key="6">
    <source>
        <dbReference type="ARBA" id="ARBA00022840"/>
    </source>
</evidence>
<comment type="caution">
    <text evidence="12">The sequence shown here is derived from an EMBL/GenBank/DDBJ whole genome shotgun (WGS) entry which is preliminary data.</text>
</comment>
<evidence type="ECO:0000256" key="8">
    <source>
        <dbReference type="ARBA" id="ARBA00023266"/>
    </source>
</evidence>
<evidence type="ECO:0000256" key="1">
    <source>
        <dbReference type="ARBA" id="ARBA00008026"/>
    </source>
</evidence>
<dbReference type="NCBIfam" id="TIGR00476">
    <property type="entry name" value="selD"/>
    <property type="match status" value="1"/>
</dbReference>
<dbReference type="PANTHER" id="PTHR10256:SF0">
    <property type="entry name" value="INACTIVE SELENIDE, WATER DIKINASE-LIKE PROTEIN-RELATED"/>
    <property type="match status" value="1"/>
</dbReference>
<name>A0A2D3WDR7_9BACT</name>
<dbReference type="GO" id="GO:0004756">
    <property type="term" value="F:selenide, water dikinase activity"/>
    <property type="evidence" value="ECO:0007669"/>
    <property type="project" value="UniProtKB-UniRule"/>
</dbReference>
<dbReference type="InterPro" id="IPR036921">
    <property type="entry name" value="PurM-like_N_sf"/>
</dbReference>
<proteinExistence type="inferred from homology"/>
<evidence type="ECO:0000313" key="12">
    <source>
        <dbReference type="EMBL" id="DAB38035.1"/>
    </source>
</evidence>
<reference evidence="12 13" key="1">
    <citation type="journal article" date="2017" name="Front. Microbiol.">
        <title>Comparative Genomic Analysis of the Class Epsilonproteobacteria and Proposed Reclassification to Epsilonbacteraeota (phyl. nov.).</title>
        <authorList>
            <person name="Waite D.W."/>
            <person name="Vanwonterghem I."/>
            <person name="Rinke C."/>
            <person name="Parks D.H."/>
            <person name="Zhang Y."/>
            <person name="Takai K."/>
            <person name="Sievert S.M."/>
            <person name="Simon J."/>
            <person name="Campbell B.J."/>
            <person name="Hanson T.E."/>
            <person name="Woyke T."/>
            <person name="Klotz M.G."/>
            <person name="Hugenholtz P."/>
        </authorList>
    </citation>
    <scope>NUCLEOTIDE SEQUENCE [LARGE SCALE GENOMIC DNA]</scope>
    <source>
        <strain evidence="12">UBA12443</strain>
    </source>
</reference>
<keyword evidence="2 9" id="KW-0808">Transferase</keyword>
<evidence type="ECO:0000256" key="7">
    <source>
        <dbReference type="ARBA" id="ARBA00022842"/>
    </source>
</evidence>
<feature type="domain" description="PurM-like N-terminal" evidence="10">
    <location>
        <begin position="47"/>
        <end position="154"/>
    </location>
</feature>
<sequence length="344" mass="36557">MNNSAKLTKFVRASGCAAKLSPGSLEDVTCHLKSFHKDLLVGFEGNEDAGVYRITDDLAMVQTVDFITPVVDDPFIYGQIAAANSLSDVFAMGGDAKTALNLVGFDGKNHPTEVLTEILRGGQSKAQECGAIIVGGHTIETPEMLYGLSCTGFVHPDKILRNNTAQVGDLIVLTKPLGLGILITAIKADLLDEPTVMKVAETMRTLNYKASLIAREFDAHACTDVTGFGFLGHLAEMSGGTKTIEVECSAVPFFAEAVPMASMGIIPAGSYANKEYLESKVHFKRDVGADMEMILFDAQTSGGLLITATPENARKIAERCLNEGIPAVIVAQVVAKTDTDIIVG</sequence>
<evidence type="ECO:0000256" key="4">
    <source>
        <dbReference type="ARBA" id="ARBA00022741"/>
    </source>
</evidence>
<dbReference type="GO" id="GO:0005737">
    <property type="term" value="C:cytoplasm"/>
    <property type="evidence" value="ECO:0007669"/>
    <property type="project" value="TreeGrafter"/>
</dbReference>
<dbReference type="InterPro" id="IPR004536">
    <property type="entry name" value="SPS/SelD"/>
</dbReference>
<accession>A0A2D3WDR7</accession>
<dbReference type="HAMAP" id="MF_00625">
    <property type="entry name" value="SelD"/>
    <property type="match status" value="1"/>
</dbReference>
<feature type="binding site" description="in other chain" evidence="9">
    <location>
        <position position="88"/>
    </location>
    <ligand>
        <name>ATP</name>
        <dbReference type="ChEBI" id="CHEBI:30616"/>
        <note>ligand shared between dimeric partners</note>
    </ligand>
</feature>
<evidence type="ECO:0000256" key="5">
    <source>
        <dbReference type="ARBA" id="ARBA00022777"/>
    </source>
</evidence>
<dbReference type="InterPro" id="IPR010918">
    <property type="entry name" value="PurM-like_C_dom"/>
</dbReference>
<dbReference type="GO" id="GO:0005524">
    <property type="term" value="F:ATP binding"/>
    <property type="evidence" value="ECO:0007669"/>
    <property type="project" value="UniProtKB-UniRule"/>
</dbReference>
<dbReference type="GO" id="GO:0000287">
    <property type="term" value="F:magnesium ion binding"/>
    <property type="evidence" value="ECO:0007669"/>
    <property type="project" value="UniProtKB-UniRule"/>
</dbReference>
<comment type="cofactor">
    <cofactor evidence="9">
        <name>Mg(2+)</name>
        <dbReference type="ChEBI" id="CHEBI:18420"/>
    </cofactor>
    <text evidence="9">Binds 1 Mg(2+) ion per monomer.</text>
</comment>
<feature type="binding site" description="in other chain" evidence="9">
    <location>
        <begin position="45"/>
        <end position="47"/>
    </location>
    <ligand>
        <name>ATP</name>
        <dbReference type="ChEBI" id="CHEBI:30616"/>
        <note>ligand shared between dimeric partners</note>
    </ligand>
</feature>
<protein>
    <recommendedName>
        <fullName evidence="9">Selenide, water dikinase</fullName>
        <ecNumber evidence="9">2.7.9.3</ecNumber>
    </recommendedName>
    <alternativeName>
        <fullName evidence="9">Selenium donor protein</fullName>
    </alternativeName>
    <alternativeName>
        <fullName evidence="9">Selenophosphate synthase</fullName>
    </alternativeName>
</protein>
<dbReference type="AlphaFoldDB" id="A0A2D3WDR7"/>
<feature type="domain" description="PurM-like C-terminal" evidence="11">
    <location>
        <begin position="166"/>
        <end position="343"/>
    </location>
</feature>
<dbReference type="CDD" id="cd02195">
    <property type="entry name" value="SelD"/>
    <property type="match status" value="1"/>
</dbReference>
<evidence type="ECO:0000313" key="13">
    <source>
        <dbReference type="Proteomes" id="UP000228859"/>
    </source>
</evidence>
<evidence type="ECO:0000256" key="9">
    <source>
        <dbReference type="HAMAP-Rule" id="MF_00625"/>
    </source>
</evidence>
<dbReference type="Pfam" id="PF02769">
    <property type="entry name" value="AIRS_C"/>
    <property type="match status" value="1"/>
</dbReference>
<dbReference type="GO" id="GO:0016260">
    <property type="term" value="P:selenocysteine biosynthetic process"/>
    <property type="evidence" value="ECO:0007669"/>
    <property type="project" value="InterPro"/>
</dbReference>
<feature type="binding site" evidence="9">
    <location>
        <position position="48"/>
    </location>
    <ligand>
        <name>Mg(2+)</name>
        <dbReference type="ChEBI" id="CHEBI:18420"/>
    </ligand>
</feature>
<dbReference type="SUPFAM" id="SSF56042">
    <property type="entry name" value="PurM C-terminal domain-like"/>
    <property type="match status" value="1"/>
</dbReference>
<evidence type="ECO:0000259" key="11">
    <source>
        <dbReference type="Pfam" id="PF02769"/>
    </source>
</evidence>
<dbReference type="InterPro" id="IPR016188">
    <property type="entry name" value="PurM-like_N"/>
</dbReference>
<feature type="binding site" evidence="9">
    <location>
        <begin position="136"/>
        <end position="138"/>
    </location>
    <ligand>
        <name>ATP</name>
        <dbReference type="ChEBI" id="CHEBI:30616"/>
        <note>ligand shared between dimeric partners</note>
    </ligand>
</feature>
<feature type="active site" evidence="9">
    <location>
        <position position="16"/>
    </location>
</feature>
<dbReference type="Pfam" id="PF00586">
    <property type="entry name" value="AIRS"/>
    <property type="match status" value="1"/>
</dbReference>
<dbReference type="Gene3D" id="3.30.1330.10">
    <property type="entry name" value="PurM-like, N-terminal domain"/>
    <property type="match status" value="1"/>
</dbReference>
<gene>
    <name evidence="9 12" type="primary">selD</name>
    <name evidence="12" type="ORF">CFH83_08000</name>
</gene>
<dbReference type="Proteomes" id="UP000228859">
    <property type="component" value="Unassembled WGS sequence"/>
</dbReference>
<keyword evidence="3 9" id="KW-0479">Metal-binding</keyword>
<organism evidence="12 13">
    <name type="scientific">Sulfuricurvum kujiense</name>
    <dbReference type="NCBI Taxonomy" id="148813"/>
    <lineage>
        <taxon>Bacteria</taxon>
        <taxon>Pseudomonadati</taxon>
        <taxon>Campylobacterota</taxon>
        <taxon>Epsilonproteobacteria</taxon>
        <taxon>Campylobacterales</taxon>
        <taxon>Sulfurimonadaceae</taxon>
        <taxon>Sulfuricurvum</taxon>
    </lineage>
</organism>
<evidence type="ECO:0000256" key="2">
    <source>
        <dbReference type="ARBA" id="ARBA00022679"/>
    </source>
</evidence>
<dbReference type="PIRSF" id="PIRSF036407">
    <property type="entry name" value="Selenphspht_syn"/>
    <property type="match status" value="1"/>
</dbReference>
<evidence type="ECO:0000259" key="10">
    <source>
        <dbReference type="Pfam" id="PF00586"/>
    </source>
</evidence>
<dbReference type="PANTHER" id="PTHR10256">
    <property type="entry name" value="SELENIDE, WATER DIKINASE"/>
    <property type="match status" value="1"/>
</dbReference>
<feature type="binding site" evidence="9">
    <location>
        <position position="224"/>
    </location>
    <ligand>
        <name>Mg(2+)</name>
        <dbReference type="ChEBI" id="CHEBI:18420"/>
    </ligand>
</feature>
<comment type="subunit">
    <text evidence="9">Homodimer.</text>
</comment>
<dbReference type="InterPro" id="IPR036676">
    <property type="entry name" value="PurM-like_C_sf"/>
</dbReference>
<comment type="similarity">
    <text evidence="1 9">Belongs to the selenophosphate synthase 1 family. Class I subfamily.</text>
</comment>
<dbReference type="EC" id="2.7.9.3" evidence="9"/>
<dbReference type="Gene3D" id="3.90.650.10">
    <property type="entry name" value="PurM-like C-terminal domain"/>
    <property type="match status" value="1"/>
</dbReference>
<keyword evidence="6 9" id="KW-0067">ATP-binding</keyword>
<dbReference type="RefSeq" id="WP_294893872.1">
    <property type="nucleotide sequence ID" value="NZ_DLUI01000115.1"/>
</dbReference>
<comment type="catalytic activity">
    <reaction evidence="9">
        <text>hydrogenselenide + ATP + H2O = selenophosphate + AMP + phosphate + 2 H(+)</text>
        <dbReference type="Rhea" id="RHEA:18737"/>
        <dbReference type="ChEBI" id="CHEBI:15377"/>
        <dbReference type="ChEBI" id="CHEBI:15378"/>
        <dbReference type="ChEBI" id="CHEBI:16144"/>
        <dbReference type="ChEBI" id="CHEBI:29317"/>
        <dbReference type="ChEBI" id="CHEBI:30616"/>
        <dbReference type="ChEBI" id="CHEBI:43474"/>
        <dbReference type="ChEBI" id="CHEBI:456215"/>
        <dbReference type="EC" id="2.7.9.3"/>
    </reaction>
</comment>